<sequence>MKYLTRMLAFTRLMTLRRQWKAIRAILYLLSAEQEAKLATLVFGEALRAERHPMPQFYGSEHVESYQPWGDAVDKAYEQSRDEDPRWAYKGIATWLAVVFYETRNAPLAGLQTLHKEVAHDFERLRALHERILAVRQAA</sequence>
<protein>
    <submittedName>
        <fullName evidence="1">Uncharacterized protein</fullName>
    </submittedName>
</protein>
<evidence type="ECO:0000313" key="2">
    <source>
        <dbReference type="Proteomes" id="UP001431449"/>
    </source>
</evidence>
<organism evidence="1 2">
    <name type="scientific">Pseudomarimonas salicorniae</name>
    <dbReference type="NCBI Taxonomy" id="2933270"/>
    <lineage>
        <taxon>Bacteria</taxon>
        <taxon>Pseudomonadati</taxon>
        <taxon>Pseudomonadota</taxon>
        <taxon>Gammaproteobacteria</taxon>
        <taxon>Lysobacterales</taxon>
        <taxon>Lysobacteraceae</taxon>
        <taxon>Pseudomarimonas</taxon>
    </lineage>
</organism>
<dbReference type="RefSeq" id="WP_248208052.1">
    <property type="nucleotide sequence ID" value="NZ_JALNMH010000006.1"/>
</dbReference>
<proteinExistence type="predicted"/>
<dbReference type="EMBL" id="JALNMH010000006">
    <property type="protein sequence ID" value="MCK7593762.1"/>
    <property type="molecule type" value="Genomic_DNA"/>
</dbReference>
<keyword evidence="2" id="KW-1185">Reference proteome</keyword>
<accession>A0ABT0GHE4</accession>
<name>A0ABT0GHE4_9GAMM</name>
<evidence type="ECO:0000313" key="1">
    <source>
        <dbReference type="EMBL" id="MCK7593762.1"/>
    </source>
</evidence>
<reference evidence="1" key="1">
    <citation type="submission" date="2022-04" db="EMBL/GenBank/DDBJ databases">
        <title>Lysobacter sp. CAU 1642 isolated from sea sand.</title>
        <authorList>
            <person name="Kim W."/>
        </authorList>
    </citation>
    <scope>NUCLEOTIDE SEQUENCE</scope>
    <source>
        <strain evidence="1">CAU 1642</strain>
    </source>
</reference>
<dbReference type="Proteomes" id="UP001431449">
    <property type="component" value="Unassembled WGS sequence"/>
</dbReference>
<comment type="caution">
    <text evidence="1">The sequence shown here is derived from an EMBL/GenBank/DDBJ whole genome shotgun (WGS) entry which is preliminary data.</text>
</comment>
<gene>
    <name evidence="1" type="ORF">M0G41_08775</name>
</gene>